<dbReference type="CDD" id="cd00038">
    <property type="entry name" value="CAP_ED"/>
    <property type="match status" value="1"/>
</dbReference>
<dbReference type="Gene3D" id="2.60.120.10">
    <property type="entry name" value="Jelly Rolls"/>
    <property type="match status" value="1"/>
</dbReference>
<dbReference type="Pfam" id="PF13545">
    <property type="entry name" value="HTH_Crp_2"/>
    <property type="match status" value="1"/>
</dbReference>
<proteinExistence type="predicted"/>
<dbReference type="SUPFAM" id="SSF51206">
    <property type="entry name" value="cAMP-binding domain-like"/>
    <property type="match status" value="1"/>
</dbReference>
<dbReference type="SMART" id="SM00419">
    <property type="entry name" value="HTH_CRP"/>
    <property type="match status" value="1"/>
</dbReference>
<dbReference type="SUPFAM" id="SSF46785">
    <property type="entry name" value="Winged helix' DNA-binding domain"/>
    <property type="match status" value="1"/>
</dbReference>
<keyword evidence="3" id="KW-0804">Transcription</keyword>
<dbReference type="InterPro" id="IPR000595">
    <property type="entry name" value="cNMP-bd_dom"/>
</dbReference>
<evidence type="ECO:0000256" key="2">
    <source>
        <dbReference type="ARBA" id="ARBA00023125"/>
    </source>
</evidence>
<dbReference type="InterPro" id="IPR012318">
    <property type="entry name" value="HTH_CRP"/>
</dbReference>
<evidence type="ECO:0000313" key="6">
    <source>
        <dbReference type="EMBL" id="AVQ18208.1"/>
    </source>
</evidence>
<keyword evidence="1" id="KW-0805">Transcription regulation</keyword>
<evidence type="ECO:0000259" key="4">
    <source>
        <dbReference type="PROSITE" id="PS50042"/>
    </source>
</evidence>
<dbReference type="InterPro" id="IPR036390">
    <property type="entry name" value="WH_DNA-bd_sf"/>
</dbReference>
<feature type="domain" description="HTH crp-type" evidence="5">
    <location>
        <begin position="152"/>
        <end position="218"/>
    </location>
</feature>
<feature type="domain" description="Cyclic nucleotide-binding" evidence="4">
    <location>
        <begin position="14"/>
        <end position="137"/>
    </location>
</feature>
<organism evidence="6 7">
    <name type="scientific">Fusobacterium mortiferum ATCC 9817</name>
    <dbReference type="NCBI Taxonomy" id="469616"/>
    <lineage>
        <taxon>Bacteria</taxon>
        <taxon>Fusobacteriati</taxon>
        <taxon>Fusobacteriota</taxon>
        <taxon>Fusobacteriia</taxon>
        <taxon>Fusobacteriales</taxon>
        <taxon>Fusobacteriaceae</taxon>
        <taxon>Fusobacterium</taxon>
    </lineage>
</organism>
<dbReference type="InterPro" id="IPR018490">
    <property type="entry name" value="cNMP-bd_dom_sf"/>
</dbReference>
<dbReference type="PROSITE" id="PS50042">
    <property type="entry name" value="CNMP_BINDING_3"/>
    <property type="match status" value="1"/>
</dbReference>
<protein>
    <submittedName>
        <fullName evidence="6">Crp/Fnr family transcriptional regulator</fullName>
    </submittedName>
</protein>
<keyword evidence="2" id="KW-0238">DNA-binding</keyword>
<sequence>MKVQERRAIKNTDLFIWLEENEFDKIIEKCNYKILNYQKDEYVAFRGDEIKGIYINLQGTLVAEMLKDDGNVKKIEELERGKIIASAFIFGDVNKFPVDLVAKSQVKILFIEKNEVIELLKMNSEILKVFLDEISNKAQFLSKNLWESLSNKTINQKLVEYILKNEKDGVFIFDRSIKDLAEYFNVSRPSLSRVIKKFIEDKVIEKLEKGKYKILSKEKLIIIQ</sequence>
<dbReference type="PROSITE" id="PS51063">
    <property type="entry name" value="HTH_CRP_2"/>
    <property type="match status" value="1"/>
</dbReference>
<evidence type="ECO:0000256" key="3">
    <source>
        <dbReference type="ARBA" id="ARBA00023163"/>
    </source>
</evidence>
<dbReference type="EMBL" id="CP028102">
    <property type="protein sequence ID" value="AVQ18208.1"/>
    <property type="molecule type" value="Genomic_DNA"/>
</dbReference>
<accession>A0ABM6TWA6</accession>
<gene>
    <name evidence="6" type="ORF">C4N19_03580</name>
</gene>
<dbReference type="Proteomes" id="UP000240258">
    <property type="component" value="Chromosome"/>
</dbReference>
<name>A0ABM6TWA6_FUSMR</name>
<reference evidence="7" key="1">
    <citation type="journal article" date="2018" name="MSphere">
        <title>Fusobacterium Genomics Using MinION and Illumina Sequencing Enables Genome Completion and Correction.</title>
        <authorList>
            <person name="Todd S.M."/>
            <person name="Settlage R.E."/>
            <person name="Lahmers K.K."/>
            <person name="Slade D.J."/>
        </authorList>
    </citation>
    <scope>NUCLEOTIDE SEQUENCE [LARGE SCALE GENOMIC DNA]</scope>
    <source>
        <strain evidence="7">ATCC 9817</strain>
    </source>
</reference>
<keyword evidence="7" id="KW-1185">Reference proteome</keyword>
<dbReference type="InterPro" id="IPR014710">
    <property type="entry name" value="RmlC-like_jellyroll"/>
</dbReference>
<evidence type="ECO:0000256" key="1">
    <source>
        <dbReference type="ARBA" id="ARBA00023015"/>
    </source>
</evidence>
<evidence type="ECO:0000313" key="7">
    <source>
        <dbReference type="Proteomes" id="UP000240258"/>
    </source>
</evidence>
<evidence type="ECO:0000259" key="5">
    <source>
        <dbReference type="PROSITE" id="PS51063"/>
    </source>
</evidence>
<dbReference type="Pfam" id="PF00027">
    <property type="entry name" value="cNMP_binding"/>
    <property type="match status" value="1"/>
</dbReference>